<feature type="transmembrane region" description="Helical" evidence="7">
    <location>
        <begin position="21"/>
        <end position="39"/>
    </location>
</feature>
<evidence type="ECO:0000256" key="1">
    <source>
        <dbReference type="ARBA" id="ARBA00004651"/>
    </source>
</evidence>
<reference evidence="11" key="1">
    <citation type="submission" date="2017-04" db="EMBL/GenBank/DDBJ databases">
        <authorList>
            <person name="Varghese N."/>
            <person name="Submissions S."/>
        </authorList>
    </citation>
    <scope>NUCLEOTIDE SEQUENCE [LARGE SCALE GENOMIC DNA]</scope>
    <source>
        <strain evidence="11">DSM 22618</strain>
    </source>
</reference>
<reference evidence="10" key="2">
    <citation type="submission" date="2017-04" db="EMBL/GenBank/DDBJ databases">
        <authorList>
            <person name="Afonso C.L."/>
            <person name="Miller P.J."/>
            <person name="Scott M.A."/>
            <person name="Spackman E."/>
            <person name="Goraichik I."/>
            <person name="Dimitrov K.M."/>
            <person name="Suarez D.L."/>
            <person name="Swayne D.E."/>
        </authorList>
    </citation>
    <scope>NUCLEOTIDE SEQUENCE [LARGE SCALE GENOMIC DNA]</scope>
    <source>
        <strain evidence="10">DSM 22618</strain>
    </source>
</reference>
<dbReference type="RefSeq" id="WP_085276285.1">
    <property type="nucleotide sequence ID" value="NZ_FXAG01000009.1"/>
</dbReference>
<feature type="transmembrane region" description="Helical" evidence="7">
    <location>
        <begin position="69"/>
        <end position="87"/>
    </location>
</feature>
<feature type="transmembrane region" description="Helical" evidence="7">
    <location>
        <begin position="94"/>
        <end position="112"/>
    </location>
</feature>
<accession>A0A1Y6CC80</accession>
<keyword evidence="4 7" id="KW-0812">Transmembrane</keyword>
<evidence type="ECO:0000313" key="11">
    <source>
        <dbReference type="Proteomes" id="UP000192920"/>
    </source>
</evidence>
<keyword evidence="6 7" id="KW-0472">Membrane</keyword>
<keyword evidence="5 7" id="KW-1133">Transmembrane helix</keyword>
<comment type="subcellular location">
    <subcellularLocation>
        <location evidence="1">Cell membrane</location>
        <topology evidence="1">Multi-pass membrane protein</topology>
    </subcellularLocation>
</comment>
<gene>
    <name evidence="8" type="ORF">SAMN02745746_02021</name>
    <name evidence="9" type="ORF">SAMN02745746_02569</name>
    <name evidence="10" type="ORF">SAMN02745746_03498</name>
</gene>
<proteinExistence type="inferred from homology"/>
<dbReference type="EMBL" id="FXAG01000009">
    <property type="protein sequence ID" value="SMF23132.1"/>
    <property type="molecule type" value="Genomic_DNA"/>
</dbReference>
<dbReference type="Proteomes" id="UP000192920">
    <property type="component" value="Unassembled WGS sequence"/>
</dbReference>
<evidence type="ECO:0000256" key="6">
    <source>
        <dbReference type="ARBA" id="ARBA00023136"/>
    </source>
</evidence>
<dbReference type="EMBL" id="FXAG01000024">
    <property type="protein sequence ID" value="SMF47561.1"/>
    <property type="molecule type" value="Genomic_DNA"/>
</dbReference>
<dbReference type="InterPro" id="IPR051907">
    <property type="entry name" value="DoxX-like_oxidoreductase"/>
</dbReference>
<sequence>MKHWIQSVADSYGRLVGCLEQAAPLSLLLFRLWVALAFWRAGVVKWDDPDSTLALFQNEYHVPLLPPEFAAPLGTFIELVFPWLLGLGLLGRPAAAFLFVYNIVAVISYPELWPNGIWADFWGNGFVDHKIWGMMLLALTVYGPGKLSIDAALQRWVMPRWLRHDDRFPLTGDKENPQEKST</sequence>
<protein>
    <submittedName>
        <fullName evidence="10">Putative oxidoreductase</fullName>
    </submittedName>
</protein>
<dbReference type="InterPro" id="IPR032808">
    <property type="entry name" value="DoxX"/>
</dbReference>
<dbReference type="PANTHER" id="PTHR33452">
    <property type="entry name" value="OXIDOREDUCTASE CATD-RELATED"/>
    <property type="match status" value="1"/>
</dbReference>
<evidence type="ECO:0000256" key="2">
    <source>
        <dbReference type="ARBA" id="ARBA00006679"/>
    </source>
</evidence>
<evidence type="ECO:0000313" key="9">
    <source>
        <dbReference type="EMBL" id="SMF32474.1"/>
    </source>
</evidence>
<dbReference type="Pfam" id="PF07681">
    <property type="entry name" value="DoxX"/>
    <property type="match status" value="1"/>
</dbReference>
<dbReference type="GO" id="GO:0005886">
    <property type="term" value="C:plasma membrane"/>
    <property type="evidence" value="ECO:0007669"/>
    <property type="project" value="UniProtKB-SubCell"/>
</dbReference>
<dbReference type="AlphaFoldDB" id="A0A1Y6CC80"/>
<dbReference type="STRING" id="1123014.SAMN02745746_02021"/>
<keyword evidence="11" id="KW-1185">Reference proteome</keyword>
<keyword evidence="3" id="KW-1003">Cell membrane</keyword>
<evidence type="ECO:0000256" key="5">
    <source>
        <dbReference type="ARBA" id="ARBA00022989"/>
    </source>
</evidence>
<dbReference type="PANTHER" id="PTHR33452:SF1">
    <property type="entry name" value="INNER MEMBRANE PROTEIN YPHA-RELATED"/>
    <property type="match status" value="1"/>
</dbReference>
<comment type="similarity">
    <text evidence="2">Belongs to the DoxX family.</text>
</comment>
<organism evidence="10 11">
    <name type="scientific">Pseudogulbenkiania subflava DSM 22618</name>
    <dbReference type="NCBI Taxonomy" id="1123014"/>
    <lineage>
        <taxon>Bacteria</taxon>
        <taxon>Pseudomonadati</taxon>
        <taxon>Pseudomonadota</taxon>
        <taxon>Betaproteobacteria</taxon>
        <taxon>Neisseriales</taxon>
        <taxon>Chromobacteriaceae</taxon>
        <taxon>Pseudogulbenkiania</taxon>
    </lineage>
</organism>
<evidence type="ECO:0000313" key="8">
    <source>
        <dbReference type="EMBL" id="SMF23132.1"/>
    </source>
</evidence>
<evidence type="ECO:0000256" key="4">
    <source>
        <dbReference type="ARBA" id="ARBA00022692"/>
    </source>
</evidence>
<feature type="transmembrane region" description="Helical" evidence="7">
    <location>
        <begin position="132"/>
        <end position="153"/>
    </location>
</feature>
<evidence type="ECO:0000313" key="10">
    <source>
        <dbReference type="EMBL" id="SMF47561.1"/>
    </source>
</evidence>
<evidence type="ECO:0000256" key="3">
    <source>
        <dbReference type="ARBA" id="ARBA00022475"/>
    </source>
</evidence>
<name>A0A1Y6CC80_9NEIS</name>
<evidence type="ECO:0000256" key="7">
    <source>
        <dbReference type="SAM" id="Phobius"/>
    </source>
</evidence>
<dbReference type="EMBL" id="FXAG01000014">
    <property type="protein sequence ID" value="SMF32474.1"/>
    <property type="molecule type" value="Genomic_DNA"/>
</dbReference>